<proteinExistence type="predicted"/>
<name>X1BDR4_9ZZZZ</name>
<evidence type="ECO:0000313" key="1">
    <source>
        <dbReference type="EMBL" id="GAG70131.1"/>
    </source>
</evidence>
<comment type="caution">
    <text evidence="1">The sequence shown here is derived from an EMBL/GenBank/DDBJ whole genome shotgun (WGS) entry which is preliminary data.</text>
</comment>
<protein>
    <submittedName>
        <fullName evidence="1">Uncharacterized protein</fullName>
    </submittedName>
</protein>
<dbReference type="EMBL" id="BART01008191">
    <property type="protein sequence ID" value="GAG70131.1"/>
    <property type="molecule type" value="Genomic_DNA"/>
</dbReference>
<accession>X1BDR4</accession>
<gene>
    <name evidence="1" type="ORF">S01H4_18468</name>
</gene>
<dbReference type="AlphaFoldDB" id="X1BDR4"/>
<sequence length="51" mass="5993">MTKAEKFDAIKNVVEDWRDWNKQNPDMLSTPLSCLSNIVKFVDKQHEKKGE</sequence>
<reference evidence="1" key="1">
    <citation type="journal article" date="2014" name="Front. Microbiol.">
        <title>High frequency of phylogenetically diverse reductive dehalogenase-homologous genes in deep subseafloor sedimentary metagenomes.</title>
        <authorList>
            <person name="Kawai M."/>
            <person name="Futagami T."/>
            <person name="Toyoda A."/>
            <person name="Takaki Y."/>
            <person name="Nishi S."/>
            <person name="Hori S."/>
            <person name="Arai W."/>
            <person name="Tsubouchi T."/>
            <person name="Morono Y."/>
            <person name="Uchiyama I."/>
            <person name="Ito T."/>
            <person name="Fujiyama A."/>
            <person name="Inagaki F."/>
            <person name="Takami H."/>
        </authorList>
    </citation>
    <scope>NUCLEOTIDE SEQUENCE</scope>
    <source>
        <strain evidence="1">Expedition CK06-06</strain>
    </source>
</reference>
<organism evidence="1">
    <name type="scientific">marine sediment metagenome</name>
    <dbReference type="NCBI Taxonomy" id="412755"/>
    <lineage>
        <taxon>unclassified sequences</taxon>
        <taxon>metagenomes</taxon>
        <taxon>ecological metagenomes</taxon>
    </lineage>
</organism>